<organism evidence="3 4">
    <name type="scientific">Bicyclus anynana</name>
    <name type="common">Squinting bush brown butterfly</name>
    <dbReference type="NCBI Taxonomy" id="110368"/>
    <lineage>
        <taxon>Eukaryota</taxon>
        <taxon>Metazoa</taxon>
        <taxon>Ecdysozoa</taxon>
        <taxon>Arthropoda</taxon>
        <taxon>Hexapoda</taxon>
        <taxon>Insecta</taxon>
        <taxon>Pterygota</taxon>
        <taxon>Neoptera</taxon>
        <taxon>Endopterygota</taxon>
        <taxon>Lepidoptera</taxon>
        <taxon>Glossata</taxon>
        <taxon>Ditrysia</taxon>
        <taxon>Papilionoidea</taxon>
        <taxon>Nymphalidae</taxon>
        <taxon>Satyrinae</taxon>
        <taxon>Satyrini</taxon>
        <taxon>Mycalesina</taxon>
        <taxon>Bicyclus</taxon>
    </lineage>
</organism>
<accession>A0ABM3M6M1</accession>
<reference evidence="4" key="2">
    <citation type="submission" date="2025-08" db="UniProtKB">
        <authorList>
            <consortium name="RefSeq"/>
        </authorList>
    </citation>
    <scope>IDENTIFICATION</scope>
</reference>
<dbReference type="Pfam" id="PF12937">
    <property type="entry name" value="F-box-like"/>
    <property type="match status" value="1"/>
</dbReference>
<name>A0ABM3M6M1_BICAN</name>
<feature type="compositionally biased region" description="Acidic residues" evidence="1">
    <location>
        <begin position="291"/>
        <end position="307"/>
    </location>
</feature>
<dbReference type="InterPro" id="IPR036047">
    <property type="entry name" value="F-box-like_dom_sf"/>
</dbReference>
<feature type="domain" description="F-box" evidence="2">
    <location>
        <begin position="24"/>
        <end position="60"/>
    </location>
</feature>
<dbReference type="PANTHER" id="PTHR20995:SF17">
    <property type="entry name" value="F-BOX_WD REPEAT-CONTAINING PROTEIN 5"/>
    <property type="match status" value="1"/>
</dbReference>
<protein>
    <submittedName>
        <fullName evidence="4">Uncharacterized protein LOC112046548</fullName>
    </submittedName>
</protein>
<dbReference type="Gene3D" id="1.20.1280.50">
    <property type="match status" value="1"/>
</dbReference>
<reference evidence="4" key="1">
    <citation type="journal article" date="2019" name="Proc. Natl. Acad. Sci. U.S.A.">
        <title>Phylogenomics reveals the evolutionary timing and pattern of butterflies and moths.</title>
        <authorList>
            <person name="Kawahara A.Y."/>
            <person name="Plotkin D."/>
            <person name="Espeland M."/>
            <person name="Meusemann K."/>
            <person name="Toussaint E.F.A."/>
            <person name="Donath A."/>
            <person name="Gimnich F."/>
            <person name="Frandsen P.B."/>
            <person name="Zwick A."/>
            <person name="Dos Reis M."/>
            <person name="Barber J.R."/>
            <person name="Peters R.S."/>
            <person name="Liu S."/>
            <person name="Zhou X."/>
            <person name="Mayer C."/>
            <person name="Podsiadlowski L."/>
            <person name="Storer C."/>
            <person name="Yack J.E."/>
            <person name="Misof B."/>
            <person name="Breinholt J.W."/>
        </authorList>
    </citation>
    <scope>NUCLEOTIDE SEQUENCE</scope>
</reference>
<gene>
    <name evidence="4" type="primary">LOC112046548</name>
</gene>
<evidence type="ECO:0000259" key="2">
    <source>
        <dbReference type="Pfam" id="PF12937"/>
    </source>
</evidence>
<evidence type="ECO:0000313" key="3">
    <source>
        <dbReference type="Proteomes" id="UP001652582"/>
    </source>
</evidence>
<evidence type="ECO:0000256" key="1">
    <source>
        <dbReference type="SAM" id="MobiDB-lite"/>
    </source>
</evidence>
<dbReference type="Proteomes" id="UP001652582">
    <property type="component" value="Chromosome 3"/>
</dbReference>
<dbReference type="PANTHER" id="PTHR20995">
    <property type="entry name" value="F-BOX/WD REPEAT-CONTAINING PROTEIN 5"/>
    <property type="match status" value="1"/>
</dbReference>
<feature type="region of interest" description="Disordered" evidence="1">
    <location>
        <begin position="265"/>
        <end position="319"/>
    </location>
</feature>
<evidence type="ECO:0000313" key="4">
    <source>
        <dbReference type="RefSeq" id="XP_052747118.1"/>
    </source>
</evidence>
<dbReference type="GeneID" id="112046548"/>
<dbReference type="SUPFAM" id="SSF81383">
    <property type="entry name" value="F-box domain"/>
    <property type="match status" value="1"/>
</dbReference>
<dbReference type="RefSeq" id="XP_052747118.1">
    <property type="nucleotide sequence ID" value="XM_052891158.1"/>
</dbReference>
<dbReference type="InterPro" id="IPR001810">
    <property type="entry name" value="F-box_dom"/>
</dbReference>
<feature type="non-terminal residue" evidence="4">
    <location>
        <position position="319"/>
    </location>
</feature>
<proteinExistence type="predicted"/>
<keyword evidence="3" id="KW-1185">Reference proteome</keyword>
<sequence length="319" mass="34589">MGDAGDAGERWRGAAGHEARAAVVLRCVLARLPPRELWRCGAVCRAWRRAAADGALWRRALRPHAAPRALRALARAVAATGAQWSWRAEWARAAARWRPGAALAARAAGGAALRCAALSARGDRVALVDEDAMLTIFEQTLGGDASAWRMRCGGALSGEWREAEHALWAPGGRALLLAARLALAERHEILVVGFDERWRRRVLCRCAGAVASWLHDGAFLSLQLHALAPARACTTVWLNAASQETQSEPRGAGDAAAARLQRGRRALDTHHRGNRAQRFATCARLRHHNDEDEDEDEDDASAGDDTEPSAGYYRALHPP</sequence>
<dbReference type="InterPro" id="IPR042508">
    <property type="entry name" value="FBXW5"/>
</dbReference>